<comment type="subcellular location">
    <subcellularLocation>
        <location evidence="1">Endoplasmic reticulum membrane</location>
        <topology evidence="1">Multi-pass membrane protein</topology>
    </subcellularLocation>
</comment>
<evidence type="ECO:0000256" key="4">
    <source>
        <dbReference type="ARBA" id="ARBA00022548"/>
    </source>
</evidence>
<evidence type="ECO:0000256" key="5">
    <source>
        <dbReference type="ARBA" id="ARBA00022692"/>
    </source>
</evidence>
<feature type="region of interest" description="Disordered" evidence="20">
    <location>
        <begin position="1"/>
        <end position="29"/>
    </location>
</feature>
<organism evidence="22 23">
    <name type="scientific">Planoprotostelium fungivorum</name>
    <dbReference type="NCBI Taxonomy" id="1890364"/>
    <lineage>
        <taxon>Eukaryota</taxon>
        <taxon>Amoebozoa</taxon>
        <taxon>Evosea</taxon>
        <taxon>Variosea</taxon>
        <taxon>Cavosteliida</taxon>
        <taxon>Cavosteliaceae</taxon>
        <taxon>Planoprotostelium</taxon>
    </lineage>
</organism>
<keyword evidence="7" id="KW-0256">Endoplasmic reticulum</keyword>
<evidence type="ECO:0000256" key="20">
    <source>
        <dbReference type="SAM" id="MobiDB-lite"/>
    </source>
</evidence>
<dbReference type="PANTHER" id="PTHR21257">
    <property type="entry name" value="DELTA(14)-STEROL REDUCTASE"/>
    <property type="match status" value="1"/>
</dbReference>
<dbReference type="EC" id="1.3.1.21" evidence="17"/>
<keyword evidence="9" id="KW-0752">Steroid biosynthesis</keyword>
<dbReference type="GO" id="GO:0006695">
    <property type="term" value="P:cholesterol biosynthetic process"/>
    <property type="evidence" value="ECO:0007669"/>
    <property type="project" value="UniProtKB-KW"/>
</dbReference>
<comment type="caution">
    <text evidence="22">The sequence shown here is derived from an EMBL/GenBank/DDBJ whole genome shotgun (WGS) entry which is preliminary data.</text>
</comment>
<dbReference type="Proteomes" id="UP000241769">
    <property type="component" value="Unassembled WGS sequence"/>
</dbReference>
<evidence type="ECO:0000313" key="23">
    <source>
        <dbReference type="Proteomes" id="UP000241769"/>
    </source>
</evidence>
<keyword evidence="3" id="KW-0444">Lipid biosynthesis</keyword>
<feature type="transmembrane region" description="Helical" evidence="21">
    <location>
        <begin position="55"/>
        <end position="75"/>
    </location>
</feature>
<keyword evidence="14 21" id="KW-0472">Membrane</keyword>
<keyword evidence="8" id="KW-0521">NADP</keyword>
<name>A0A2P6MTZ1_9EUKA</name>
<evidence type="ECO:0000256" key="17">
    <source>
        <dbReference type="ARBA" id="ARBA00038851"/>
    </source>
</evidence>
<dbReference type="Pfam" id="PF01222">
    <property type="entry name" value="ERG4_ERG24"/>
    <property type="match status" value="1"/>
</dbReference>
<gene>
    <name evidence="22" type="ORF">PROFUN_15171</name>
</gene>
<protein>
    <recommendedName>
        <fullName evidence="18">7-dehydrocholesterol reductase</fullName>
        <ecNumber evidence="17">1.3.1.21</ecNumber>
    </recommendedName>
    <alternativeName>
        <fullName evidence="19">Sterol Delta(7)-reductase</fullName>
    </alternativeName>
</protein>
<feature type="transmembrane region" description="Helical" evidence="21">
    <location>
        <begin position="174"/>
        <end position="194"/>
    </location>
</feature>
<keyword evidence="10 21" id="KW-1133">Transmembrane helix</keyword>
<keyword evidence="12" id="KW-0756">Sterol biosynthesis</keyword>
<keyword evidence="6" id="KW-0152">Cholesterol biosynthesis</keyword>
<dbReference type="AlphaFoldDB" id="A0A2P6MTZ1"/>
<evidence type="ECO:0000256" key="12">
    <source>
        <dbReference type="ARBA" id="ARBA00023011"/>
    </source>
</evidence>
<dbReference type="GO" id="GO:0005789">
    <property type="term" value="C:endoplasmic reticulum membrane"/>
    <property type="evidence" value="ECO:0007669"/>
    <property type="project" value="UniProtKB-SubCell"/>
</dbReference>
<evidence type="ECO:0000256" key="16">
    <source>
        <dbReference type="ARBA" id="ARBA00023221"/>
    </source>
</evidence>
<keyword evidence="11" id="KW-0560">Oxidoreductase</keyword>
<proteinExistence type="inferred from homology"/>
<evidence type="ECO:0000256" key="13">
    <source>
        <dbReference type="ARBA" id="ARBA00023098"/>
    </source>
</evidence>
<dbReference type="InterPro" id="IPR001171">
    <property type="entry name" value="ERG24_DHCR-like"/>
</dbReference>
<feature type="transmembrane region" description="Helical" evidence="21">
    <location>
        <begin position="394"/>
        <end position="411"/>
    </location>
</feature>
<evidence type="ECO:0000256" key="21">
    <source>
        <dbReference type="SAM" id="Phobius"/>
    </source>
</evidence>
<dbReference type="EMBL" id="MDYQ01000417">
    <property type="protein sequence ID" value="PRP75157.1"/>
    <property type="molecule type" value="Genomic_DNA"/>
</dbReference>
<feature type="transmembrane region" description="Helical" evidence="21">
    <location>
        <begin position="423"/>
        <end position="442"/>
    </location>
</feature>
<dbReference type="PANTHER" id="PTHR21257:SF38">
    <property type="entry name" value="7-DEHYDROCHOLESTEROL REDUCTASE"/>
    <property type="match status" value="1"/>
</dbReference>
<feature type="transmembrane region" description="Helical" evidence="21">
    <location>
        <begin position="330"/>
        <end position="347"/>
    </location>
</feature>
<dbReference type="GO" id="GO:0016132">
    <property type="term" value="P:brassinosteroid biosynthetic process"/>
    <property type="evidence" value="ECO:0007669"/>
    <property type="project" value="TreeGrafter"/>
</dbReference>
<evidence type="ECO:0000256" key="14">
    <source>
        <dbReference type="ARBA" id="ARBA00023136"/>
    </source>
</evidence>
<accession>A0A2P6MTZ1</accession>
<feature type="compositionally biased region" description="Polar residues" evidence="20">
    <location>
        <begin position="1"/>
        <end position="26"/>
    </location>
</feature>
<evidence type="ECO:0000256" key="3">
    <source>
        <dbReference type="ARBA" id="ARBA00022516"/>
    </source>
</evidence>
<dbReference type="InParanoid" id="A0A2P6MTZ1"/>
<evidence type="ECO:0000256" key="9">
    <source>
        <dbReference type="ARBA" id="ARBA00022955"/>
    </source>
</evidence>
<evidence type="ECO:0000256" key="15">
    <source>
        <dbReference type="ARBA" id="ARBA00023166"/>
    </source>
</evidence>
<dbReference type="PROSITE" id="PS01018">
    <property type="entry name" value="STEROL_REDUCT_2"/>
    <property type="match status" value="1"/>
</dbReference>
<keyword evidence="4" id="KW-0153">Cholesterol metabolism</keyword>
<feature type="transmembrane region" description="Helical" evidence="21">
    <location>
        <begin position="297"/>
        <end position="318"/>
    </location>
</feature>
<dbReference type="OrthoDB" id="5326588at2759"/>
<evidence type="ECO:0000256" key="19">
    <source>
        <dbReference type="ARBA" id="ARBA00042688"/>
    </source>
</evidence>
<evidence type="ECO:0000256" key="18">
    <source>
        <dbReference type="ARBA" id="ARBA00039984"/>
    </source>
</evidence>
<keyword evidence="23" id="KW-1185">Reference proteome</keyword>
<evidence type="ECO:0000256" key="6">
    <source>
        <dbReference type="ARBA" id="ARBA00022778"/>
    </source>
</evidence>
<keyword evidence="5 21" id="KW-0812">Transmembrane</keyword>
<keyword evidence="15" id="KW-1207">Sterol metabolism</keyword>
<evidence type="ECO:0000256" key="2">
    <source>
        <dbReference type="ARBA" id="ARBA00005402"/>
    </source>
</evidence>
<dbReference type="STRING" id="1890364.A0A2P6MTZ1"/>
<evidence type="ECO:0000256" key="8">
    <source>
        <dbReference type="ARBA" id="ARBA00022857"/>
    </source>
</evidence>
<dbReference type="GO" id="GO:0047598">
    <property type="term" value="F:7-dehydrocholesterol reductase activity"/>
    <property type="evidence" value="ECO:0007669"/>
    <property type="project" value="UniProtKB-EC"/>
</dbReference>
<sequence>MRSRCSLLSSVPTAFSRGPHTNSSMTKQKDAKAAKWTEAKVDETPFGLPHWVHTVFVPLFIMTSTFFTAPTVWIICTAFKGDLVEFVQNLHKVPLLWPSPTFEAAKIIGWFAALNVALLLLVPSKRLLGPITPEGNQPVYRLNGVSCFLLNHVILYIGGAVFKLYNLGIVYDHLGSILVTLSYFALLGCFLLYVKGRLAPTNKDASVTGNPIMDYYWGVELHPAVLGVSLKQIANCRLGMMCWSVMLWSYLFKQAELYGSVSNSMILSVVLQSVYCLKFFHWEGGYFHTLDIMHDRFGYYIFWGVMVWIPSVYTLTGMWLVEHPIELSPVYFYSVLAFGLFSIYVNYEADAQRTSRSPPQLCRATQGKCKIWGKDPEMITATYYTAEGTPRTNLLLVSGWWAVARHFHYVPELALSLAWSLPAQYGGFIPYFYLVYLTVLLVHRSGRDELRCSDKYGKDWEKYKARVPYRMVPFLY</sequence>
<evidence type="ECO:0000256" key="11">
    <source>
        <dbReference type="ARBA" id="ARBA00023002"/>
    </source>
</evidence>
<keyword evidence="16" id="KW-0753">Steroid metabolism</keyword>
<evidence type="ECO:0000256" key="10">
    <source>
        <dbReference type="ARBA" id="ARBA00022989"/>
    </source>
</evidence>
<evidence type="ECO:0000256" key="7">
    <source>
        <dbReference type="ARBA" id="ARBA00022824"/>
    </source>
</evidence>
<feature type="transmembrane region" description="Helical" evidence="21">
    <location>
        <begin position="142"/>
        <end position="162"/>
    </location>
</feature>
<evidence type="ECO:0000313" key="22">
    <source>
        <dbReference type="EMBL" id="PRP75157.1"/>
    </source>
</evidence>
<evidence type="ECO:0000256" key="1">
    <source>
        <dbReference type="ARBA" id="ARBA00004477"/>
    </source>
</evidence>
<comment type="similarity">
    <text evidence="2">Belongs to the ERG4/ERG24 family.</text>
</comment>
<dbReference type="InterPro" id="IPR018083">
    <property type="entry name" value="Sterol_reductase_CS"/>
</dbReference>
<keyword evidence="13" id="KW-0443">Lipid metabolism</keyword>
<reference evidence="22 23" key="1">
    <citation type="journal article" date="2018" name="Genome Biol. Evol.">
        <title>Multiple Roots of Fruiting Body Formation in Amoebozoa.</title>
        <authorList>
            <person name="Hillmann F."/>
            <person name="Forbes G."/>
            <person name="Novohradska S."/>
            <person name="Ferling I."/>
            <person name="Riege K."/>
            <person name="Groth M."/>
            <person name="Westermann M."/>
            <person name="Marz M."/>
            <person name="Spaller T."/>
            <person name="Winckler T."/>
            <person name="Schaap P."/>
            <person name="Glockner G."/>
        </authorList>
    </citation>
    <scope>NUCLEOTIDE SEQUENCE [LARGE SCALE GENOMIC DNA]</scope>
    <source>
        <strain evidence="22 23">Jena</strain>
    </source>
</reference>
<dbReference type="Gene3D" id="1.20.120.1630">
    <property type="match status" value="1"/>
</dbReference>
<feature type="transmembrane region" description="Helical" evidence="21">
    <location>
        <begin position="104"/>
        <end position="122"/>
    </location>
</feature>